<feature type="compositionally biased region" description="Low complexity" evidence="2">
    <location>
        <begin position="156"/>
        <end position="166"/>
    </location>
</feature>
<keyword evidence="5" id="KW-1185">Reference proteome</keyword>
<feature type="region of interest" description="Disordered" evidence="2">
    <location>
        <begin position="144"/>
        <end position="179"/>
    </location>
</feature>
<feature type="region of interest" description="Disordered" evidence="2">
    <location>
        <begin position="268"/>
        <end position="343"/>
    </location>
</feature>
<evidence type="ECO:0000259" key="3">
    <source>
        <dbReference type="Pfam" id="PF15386"/>
    </source>
</evidence>
<dbReference type="Proteomes" id="UP000472264">
    <property type="component" value="Chromosome 12"/>
</dbReference>
<protein>
    <submittedName>
        <fullName evidence="4">Chromatin-remodeling ATPase INO80-like</fullName>
    </submittedName>
</protein>
<accession>A0A665TWV3</accession>
<dbReference type="InterPro" id="IPR026320">
    <property type="entry name" value="PRR14"/>
</dbReference>
<keyword evidence="1" id="KW-0597">Phosphoprotein</keyword>
<feature type="compositionally biased region" description="Basic and acidic residues" evidence="2">
    <location>
        <begin position="328"/>
        <end position="343"/>
    </location>
</feature>
<gene>
    <name evidence="4" type="primary">wu:fi75a02</name>
</gene>
<feature type="domain" description="Tantalus-like" evidence="3">
    <location>
        <begin position="613"/>
        <end position="670"/>
    </location>
</feature>
<feature type="region of interest" description="Disordered" evidence="2">
    <location>
        <begin position="578"/>
        <end position="599"/>
    </location>
</feature>
<reference evidence="4" key="1">
    <citation type="submission" date="2021-04" db="EMBL/GenBank/DDBJ databases">
        <authorList>
            <consortium name="Wellcome Sanger Institute Data Sharing"/>
        </authorList>
    </citation>
    <scope>NUCLEOTIDE SEQUENCE [LARGE SCALE GENOMIC DNA]</scope>
</reference>
<dbReference type="InParanoid" id="A0A665TWV3"/>
<dbReference type="AlphaFoldDB" id="A0A665TWV3"/>
<reference evidence="4" key="3">
    <citation type="submission" date="2025-09" db="UniProtKB">
        <authorList>
            <consortium name="Ensembl"/>
        </authorList>
    </citation>
    <scope>IDENTIFICATION</scope>
</reference>
<evidence type="ECO:0000313" key="4">
    <source>
        <dbReference type="Ensembl" id="ENSENLP00000011650.1"/>
    </source>
</evidence>
<proteinExistence type="predicted"/>
<evidence type="ECO:0000256" key="2">
    <source>
        <dbReference type="SAM" id="MobiDB-lite"/>
    </source>
</evidence>
<reference evidence="4" key="2">
    <citation type="submission" date="2025-08" db="UniProtKB">
        <authorList>
            <consortium name="Ensembl"/>
        </authorList>
    </citation>
    <scope>IDENTIFICATION</scope>
</reference>
<evidence type="ECO:0000313" key="5">
    <source>
        <dbReference type="Proteomes" id="UP000472264"/>
    </source>
</evidence>
<feature type="compositionally biased region" description="Low complexity" evidence="2">
    <location>
        <begin position="268"/>
        <end position="295"/>
    </location>
</feature>
<dbReference type="InterPro" id="IPR028149">
    <property type="entry name" value="Tantalus-like"/>
</dbReference>
<dbReference type="PANTHER" id="PTHR14522:SF2">
    <property type="entry name" value="PROLINE-RICH PROTEIN 14"/>
    <property type="match status" value="1"/>
</dbReference>
<sequence>MLSRPLTLDDSDAQGQCSVALAPPPILQLVDEGVYAPPWRSSSLSFSSSSSPGHSLTCPPSFPFPSLSFSTSAAPPLCPNPIRPSRFSSTYFTHPPAPPTVSSSPLVSLSPPKAHLIPSLFPSSTSPSILPSCIPPSSSSLSSPSSSPCVPPSFESPPFSSSSSSDAPPPPSSHFTSSPSSVHIPMAFVTPPRHVAPAPCCHCSSLLPRLLSAHRLEVRRLLRGALSSLGRRLDSLERISRKKRRKKGRSVQRGGGACSPALATFTCSSSSFSPTPRPPVISSSSSDSENTTTPSLPSSFIQSEETRGRSRDNDEEEVRKKTRRNRREKMTVPENREDSKKVEEDDCGKFIGQMEVFFREGEEAGEAPLTLQNFKHKKHRRREEGEASQSEKAVSVLFRQNGYRPPFLQLNTSSSQDALLLRQSAQSVQTCSRLVPSMSSPEVLDVSSSQWRFSDFSLALCLFSNHSAFRVWLCSNTSPFNRAPLLHLSAVAVETISESLKNRACWSPLRPLKDWTPPPSLSTDHCYVRTPTLSSTFSTRQQLKQQANHNVWSVHSPRRQPLPLPLCPANGFPDQFPASQSAAGSEFPNASAERGKRVSQIRIRRASPREMSLTPMGLPKVKRLKKKEFSLEEIYTNKNYKSPTTNRSLETIFEEPREKDGALLLIGQQRRRRLLLFPDFTQPRKRKRPQGLPVPMVPRKRAAVRRHCRGGDDDADLDVKLVERLSALEDFLTRQGLDV</sequence>
<dbReference type="OMA" id="RRHCHGD"/>
<dbReference type="Pfam" id="PF15386">
    <property type="entry name" value="Tantalus"/>
    <property type="match status" value="1"/>
</dbReference>
<dbReference type="Ensembl" id="ENSENLT00000012154.1">
    <property type="protein sequence ID" value="ENSENLP00000011650.1"/>
    <property type="gene ID" value="ENSENLG00000005622.1"/>
</dbReference>
<dbReference type="PANTHER" id="PTHR14522">
    <property type="entry name" value="EMO2-RELATED"/>
    <property type="match status" value="1"/>
</dbReference>
<evidence type="ECO:0000256" key="1">
    <source>
        <dbReference type="ARBA" id="ARBA00022553"/>
    </source>
</evidence>
<name>A0A665TWV3_ECHNA</name>
<organism evidence="4 5">
    <name type="scientific">Echeneis naucrates</name>
    <name type="common">Live sharksucker</name>
    <dbReference type="NCBI Taxonomy" id="173247"/>
    <lineage>
        <taxon>Eukaryota</taxon>
        <taxon>Metazoa</taxon>
        <taxon>Chordata</taxon>
        <taxon>Craniata</taxon>
        <taxon>Vertebrata</taxon>
        <taxon>Euteleostomi</taxon>
        <taxon>Actinopterygii</taxon>
        <taxon>Neopterygii</taxon>
        <taxon>Teleostei</taxon>
        <taxon>Neoteleostei</taxon>
        <taxon>Acanthomorphata</taxon>
        <taxon>Carangaria</taxon>
        <taxon>Carangiformes</taxon>
        <taxon>Echeneidae</taxon>
        <taxon>Echeneis</taxon>
    </lineage>
</organism>